<dbReference type="EMBL" id="MN739080">
    <property type="protein sequence ID" value="QHS87357.1"/>
    <property type="molecule type" value="Genomic_DNA"/>
</dbReference>
<accession>A0A6C0B556</accession>
<proteinExistence type="predicted"/>
<evidence type="ECO:0000313" key="2">
    <source>
        <dbReference type="EMBL" id="QHS87357.1"/>
    </source>
</evidence>
<feature type="compositionally biased region" description="Basic and acidic residues" evidence="1">
    <location>
        <begin position="68"/>
        <end position="98"/>
    </location>
</feature>
<sequence>MPKIQDTKMPGKYGNKSSFSRDKKYAVSSADIEHNAENVNKYKEMRDEERRHNLEVANGQDATSRPTQEPKARPPEPKARLQDSKSRSQEPKASDKSLAKVYPEPMAKVYPEPMAKPEPKSIIRCECGTPGLFAWFSPEGEKLILCDECYADRE</sequence>
<evidence type="ECO:0000256" key="1">
    <source>
        <dbReference type="SAM" id="MobiDB-lite"/>
    </source>
</evidence>
<protein>
    <submittedName>
        <fullName evidence="2">Uncharacterized protein</fullName>
    </submittedName>
</protein>
<feature type="region of interest" description="Disordered" evidence="1">
    <location>
        <begin position="1"/>
        <end position="104"/>
    </location>
</feature>
<reference evidence="2" key="1">
    <citation type="journal article" date="2020" name="Nature">
        <title>Giant virus diversity and host interactions through global metagenomics.</title>
        <authorList>
            <person name="Schulz F."/>
            <person name="Roux S."/>
            <person name="Paez-Espino D."/>
            <person name="Jungbluth S."/>
            <person name="Walsh D.A."/>
            <person name="Denef V.J."/>
            <person name="McMahon K.D."/>
            <person name="Konstantinidis K.T."/>
            <person name="Eloe-Fadrosh E.A."/>
            <person name="Kyrpides N.C."/>
            <person name="Woyke T."/>
        </authorList>
    </citation>
    <scope>NUCLEOTIDE SEQUENCE</scope>
    <source>
        <strain evidence="2">GVMAG-M-3300010157-4</strain>
    </source>
</reference>
<name>A0A6C0B556_9ZZZZ</name>
<organism evidence="2">
    <name type="scientific">viral metagenome</name>
    <dbReference type="NCBI Taxonomy" id="1070528"/>
    <lineage>
        <taxon>unclassified sequences</taxon>
        <taxon>metagenomes</taxon>
        <taxon>organismal metagenomes</taxon>
    </lineage>
</organism>
<feature type="compositionally biased region" description="Basic and acidic residues" evidence="1">
    <location>
        <begin position="19"/>
        <end position="54"/>
    </location>
</feature>
<dbReference type="AlphaFoldDB" id="A0A6C0B556"/>